<evidence type="ECO:0000256" key="5">
    <source>
        <dbReference type="ARBA" id="ARBA00023136"/>
    </source>
</evidence>
<dbReference type="EMBL" id="JBHRVV010000001">
    <property type="protein sequence ID" value="MFC3458335.1"/>
    <property type="molecule type" value="Genomic_DNA"/>
</dbReference>
<evidence type="ECO:0000256" key="1">
    <source>
        <dbReference type="ARBA" id="ARBA00004533"/>
    </source>
</evidence>
<keyword evidence="8" id="KW-1185">Reference proteome</keyword>
<name>A0ABV7PJN0_9BURK</name>
<evidence type="ECO:0000256" key="4">
    <source>
        <dbReference type="ARBA" id="ARBA00022679"/>
    </source>
</evidence>
<dbReference type="RefSeq" id="WP_379734795.1">
    <property type="nucleotide sequence ID" value="NZ_JBHRVV010000001.1"/>
</dbReference>
<keyword evidence="5" id="KW-0472">Membrane</keyword>
<comment type="caution">
    <text evidence="7">The sequence shown here is derived from an EMBL/GenBank/DDBJ whole genome shotgun (WGS) entry which is preliminary data.</text>
</comment>
<gene>
    <name evidence="7" type="ORF">ACFOPH_08755</name>
</gene>
<proteinExistence type="predicted"/>
<dbReference type="GO" id="GO:0016746">
    <property type="term" value="F:acyltransferase activity"/>
    <property type="evidence" value="ECO:0007669"/>
    <property type="project" value="UniProtKB-KW"/>
</dbReference>
<organism evidence="7 8">
    <name type="scientific">Massilia haematophila</name>
    <dbReference type="NCBI Taxonomy" id="457923"/>
    <lineage>
        <taxon>Bacteria</taxon>
        <taxon>Pseudomonadati</taxon>
        <taxon>Pseudomonadota</taxon>
        <taxon>Betaproteobacteria</taxon>
        <taxon>Burkholderiales</taxon>
        <taxon>Oxalobacteraceae</taxon>
        <taxon>Telluria group</taxon>
        <taxon>Massilia</taxon>
    </lineage>
</organism>
<keyword evidence="2" id="KW-1003">Cell membrane</keyword>
<evidence type="ECO:0000256" key="3">
    <source>
        <dbReference type="ARBA" id="ARBA00022519"/>
    </source>
</evidence>
<evidence type="ECO:0000313" key="8">
    <source>
        <dbReference type="Proteomes" id="UP001595665"/>
    </source>
</evidence>
<dbReference type="CDD" id="cd07984">
    <property type="entry name" value="LPLAT_LABLAT-like"/>
    <property type="match status" value="1"/>
</dbReference>
<dbReference type="PIRSF" id="PIRSF028561">
    <property type="entry name" value="Ac_Trasf"/>
    <property type="match status" value="1"/>
</dbReference>
<dbReference type="PANTHER" id="PTHR30606:SF9">
    <property type="entry name" value="LIPID A BIOSYNTHESIS LAUROYLTRANSFERASE"/>
    <property type="match status" value="1"/>
</dbReference>
<keyword evidence="4" id="KW-0808">Transferase</keyword>
<evidence type="ECO:0000256" key="6">
    <source>
        <dbReference type="ARBA" id="ARBA00023315"/>
    </source>
</evidence>
<dbReference type="PANTHER" id="PTHR30606">
    <property type="entry name" value="LIPID A BIOSYNTHESIS LAUROYL ACYLTRANSFERASE"/>
    <property type="match status" value="1"/>
</dbReference>
<dbReference type="InterPro" id="IPR004960">
    <property type="entry name" value="LipA_acyltrans"/>
</dbReference>
<keyword evidence="3" id="KW-0997">Cell inner membrane</keyword>
<protein>
    <submittedName>
        <fullName evidence="7">Acyltransferase</fullName>
    </submittedName>
</protein>
<dbReference type="InterPro" id="IPR014548">
    <property type="entry name" value="Ac_Trasf"/>
</dbReference>
<keyword evidence="6 7" id="KW-0012">Acyltransferase</keyword>
<comment type="subcellular location">
    <subcellularLocation>
        <location evidence="1">Cell inner membrane</location>
    </subcellularLocation>
</comment>
<dbReference type="Pfam" id="PF03279">
    <property type="entry name" value="Lip_A_acyltrans"/>
    <property type="match status" value="1"/>
</dbReference>
<dbReference type="Proteomes" id="UP001595665">
    <property type="component" value="Unassembled WGS sequence"/>
</dbReference>
<accession>A0ABV7PJN0</accession>
<sequence>MALSPAKDTRHWAAINEASFVAGMRLLFWVCRVFGRWPFRVVLYPVLLWYVATQGRARRVSQDYLRRVGAPAGLMGVLRHFGAFADAILDKMLLWGGLFDFSRVSVHGAEPLLQRIRARQGALLVCAHLGNLDLCRALSLRTPGLKITVLVHTRHAQAFNNMLAKLDPRSQLNLMQVTEMTPAMAMALSERIAQGEFVVIAGDRVPVSHNPRVALAPFLGQSAAFPVGPYVMASVLGCPLYTMFALRQGDNYELHFERLRETVSLPRRERDAALAELAGDYAARLERHVRSAPLEWFNFYDFWHLPGSERPHAAH</sequence>
<evidence type="ECO:0000313" key="7">
    <source>
        <dbReference type="EMBL" id="MFC3458335.1"/>
    </source>
</evidence>
<evidence type="ECO:0000256" key="2">
    <source>
        <dbReference type="ARBA" id="ARBA00022475"/>
    </source>
</evidence>
<reference evidence="8" key="1">
    <citation type="journal article" date="2019" name="Int. J. Syst. Evol. Microbiol.">
        <title>The Global Catalogue of Microorganisms (GCM) 10K type strain sequencing project: providing services to taxonomists for standard genome sequencing and annotation.</title>
        <authorList>
            <consortium name="The Broad Institute Genomics Platform"/>
            <consortium name="The Broad Institute Genome Sequencing Center for Infectious Disease"/>
            <person name="Wu L."/>
            <person name="Ma J."/>
        </authorList>
    </citation>
    <scope>NUCLEOTIDE SEQUENCE [LARGE SCALE GENOMIC DNA]</scope>
    <source>
        <strain evidence="8">CCM 7480</strain>
    </source>
</reference>